<evidence type="ECO:0000313" key="1">
    <source>
        <dbReference type="EMBL" id="KAJ2970021.1"/>
    </source>
</evidence>
<comment type="caution">
    <text evidence="1">The sequence shown here is derived from an EMBL/GenBank/DDBJ whole genome shotgun (WGS) entry which is preliminary data.</text>
</comment>
<proteinExistence type="predicted"/>
<dbReference type="EMBL" id="JANSHE010005636">
    <property type="protein sequence ID" value="KAJ2970021.1"/>
    <property type="molecule type" value="Genomic_DNA"/>
</dbReference>
<dbReference type="Proteomes" id="UP001144978">
    <property type="component" value="Unassembled WGS sequence"/>
</dbReference>
<organism evidence="1 2">
    <name type="scientific">Trametes sanguinea</name>
    <dbReference type="NCBI Taxonomy" id="158606"/>
    <lineage>
        <taxon>Eukaryota</taxon>
        <taxon>Fungi</taxon>
        <taxon>Dikarya</taxon>
        <taxon>Basidiomycota</taxon>
        <taxon>Agaricomycotina</taxon>
        <taxon>Agaricomycetes</taxon>
        <taxon>Polyporales</taxon>
        <taxon>Polyporaceae</taxon>
        <taxon>Trametes</taxon>
    </lineage>
</organism>
<keyword evidence="2" id="KW-1185">Reference proteome</keyword>
<accession>A0ACC1MTT7</accession>
<name>A0ACC1MTT7_9APHY</name>
<gene>
    <name evidence="1" type="ORF">NUW54_g12828</name>
</gene>
<reference evidence="1" key="1">
    <citation type="submission" date="2022-08" db="EMBL/GenBank/DDBJ databases">
        <title>Genome Sequence of Pycnoporus sanguineus.</title>
        <authorList>
            <person name="Buettner E."/>
        </authorList>
    </citation>
    <scope>NUCLEOTIDE SEQUENCE</scope>
    <source>
        <strain evidence="1">CG-C14</strain>
    </source>
</reference>
<evidence type="ECO:0000313" key="2">
    <source>
        <dbReference type="Proteomes" id="UP001144978"/>
    </source>
</evidence>
<protein>
    <submittedName>
        <fullName evidence="1">Uncharacterized protein</fullName>
    </submittedName>
</protein>
<sequence>MGILDNITISQAALGALVLYIAWQLVRPFVVKTALDNIDGPPSNSILFGNMPRWMSRHCWEWREELSRQYGRVMILRSLFNNKWLVTFDPKALHAVFIKEQDIYEEPIASLRLLLGPGLLGTIGEQHRKQRKMLNPVFSTKHLRDMTPLFYEIVHKTRDAITSRVRAGAQEKDSGVELDMLSWMGRTTLRGARPQMVRSVVPRLLLPVAVKIGSPEFRRRVLDMIPAEQVQRMKDISDILHARSVLIFNEKKAALARGDESIKHQIGEGRDIMSILLKANMMASDEDKLGDDELIGQVS</sequence>